<dbReference type="PANTHER" id="PTHR45935">
    <property type="entry name" value="PROTEIN ZBED8-RELATED"/>
    <property type="match status" value="1"/>
</dbReference>
<evidence type="ECO:0000259" key="3">
    <source>
        <dbReference type="PROSITE" id="PS50804"/>
    </source>
</evidence>
<dbReference type="EMBL" id="OX395127">
    <property type="protein sequence ID" value="CAI5768503.1"/>
    <property type="molecule type" value="Genomic_DNA"/>
</dbReference>
<dbReference type="PANTHER" id="PTHR45935:SF15">
    <property type="entry name" value="SCAN BOX DOMAIN-CONTAINING PROTEIN"/>
    <property type="match status" value="1"/>
</dbReference>
<feature type="domain" description="SCAN box" evidence="3">
    <location>
        <begin position="182"/>
        <end position="260"/>
    </location>
</feature>
<protein>
    <submittedName>
        <fullName evidence="4">Finger and SCAN domain-containing 16-like</fullName>
    </submittedName>
</protein>
<dbReference type="FunFam" id="1.10.4020.10:FF:000001">
    <property type="entry name" value="zinc finger protein 263 isoform X1"/>
    <property type="match status" value="1"/>
</dbReference>
<dbReference type="Gene3D" id="1.10.4020.10">
    <property type="entry name" value="DNA breaking-rejoining enzymes"/>
    <property type="match status" value="1"/>
</dbReference>
<dbReference type="InterPro" id="IPR003309">
    <property type="entry name" value="SCAN_dom"/>
</dbReference>
<dbReference type="InterPro" id="IPR038269">
    <property type="entry name" value="SCAN_sf"/>
</dbReference>
<dbReference type="Pfam" id="PF02023">
    <property type="entry name" value="SCAN"/>
    <property type="match status" value="1"/>
</dbReference>
<evidence type="ECO:0000313" key="5">
    <source>
        <dbReference type="Proteomes" id="UP001178461"/>
    </source>
</evidence>
<gene>
    <name evidence="4" type="ORF">PODLI_1B022354</name>
</gene>
<dbReference type="InterPro" id="IPR050916">
    <property type="entry name" value="SCAN-C2H2_zinc_finger"/>
</dbReference>
<proteinExistence type="predicted"/>
<dbReference type="CDD" id="cd07936">
    <property type="entry name" value="SCAN"/>
    <property type="match status" value="1"/>
</dbReference>
<keyword evidence="5" id="KW-1185">Reference proteome</keyword>
<dbReference type="PROSITE" id="PS50804">
    <property type="entry name" value="SCAN_BOX"/>
    <property type="match status" value="1"/>
</dbReference>
<accession>A0AA35P163</accession>
<dbReference type="Proteomes" id="UP001178461">
    <property type="component" value="Chromosome 2"/>
</dbReference>
<reference evidence="4" key="1">
    <citation type="submission" date="2022-12" db="EMBL/GenBank/DDBJ databases">
        <authorList>
            <person name="Alioto T."/>
            <person name="Alioto T."/>
            <person name="Gomez Garrido J."/>
        </authorList>
    </citation>
    <scope>NUCLEOTIDE SEQUENCE</scope>
</reference>
<evidence type="ECO:0000256" key="2">
    <source>
        <dbReference type="SAM" id="MobiDB-lite"/>
    </source>
</evidence>
<organism evidence="4 5">
    <name type="scientific">Podarcis lilfordi</name>
    <name type="common">Lilford's wall lizard</name>
    <dbReference type="NCBI Taxonomy" id="74358"/>
    <lineage>
        <taxon>Eukaryota</taxon>
        <taxon>Metazoa</taxon>
        <taxon>Chordata</taxon>
        <taxon>Craniata</taxon>
        <taxon>Vertebrata</taxon>
        <taxon>Euteleostomi</taxon>
        <taxon>Lepidosauria</taxon>
        <taxon>Squamata</taxon>
        <taxon>Bifurcata</taxon>
        <taxon>Unidentata</taxon>
        <taxon>Episquamata</taxon>
        <taxon>Laterata</taxon>
        <taxon>Lacertibaenia</taxon>
        <taxon>Lacertidae</taxon>
        <taxon>Podarcis</taxon>
    </lineage>
</organism>
<feature type="region of interest" description="Disordered" evidence="2">
    <location>
        <begin position="306"/>
        <end position="401"/>
    </location>
</feature>
<evidence type="ECO:0000256" key="1">
    <source>
        <dbReference type="ARBA" id="ARBA00023242"/>
    </source>
</evidence>
<keyword evidence="1" id="KW-0539">Nucleus</keyword>
<sequence>MAATQTPTVGFSLQFQAALEKWMQLGFEIQERGPAIPKAGDKEGEAGKSSTVLSEGRIRGLVQRAPAQQVKQEPGDVLHQQWESQWQDFLKMVESQQSQWGKAPLPEEPSPWDDTKSFLASFEKVAEACRWPKEAWAARLLPALSGEAEQAFSSLKAGDKEDYGKVKVAILREEATRREKVRQHFRGFCYREAEGPRGAYSQLQELCSRWLKVERHTKEQILEQLILEQFLTVLPPEIQSWVRECGPETCSQAVVLAEGFLQLQEETRKQGKEKQIPSEEVEAKLEVDGGNVCSLDERKVSIKEVEKCGPENSTQIRPRERESAGRGENIPPLCEKASESQRRPRGSRTVSLEQEQSDPFHVQEATRSSAKPQATRRRRPVTGPRVRTKRITEAFWSNLKR</sequence>
<evidence type="ECO:0000313" key="4">
    <source>
        <dbReference type="EMBL" id="CAI5768503.1"/>
    </source>
</evidence>
<dbReference type="SMART" id="SM00431">
    <property type="entry name" value="SCAN"/>
    <property type="match status" value="1"/>
</dbReference>
<dbReference type="AlphaFoldDB" id="A0AA35P163"/>
<name>A0AA35P163_9SAUR</name>
<dbReference type="SUPFAM" id="SSF47353">
    <property type="entry name" value="Retrovirus capsid dimerization domain-like"/>
    <property type="match status" value="1"/>
</dbReference>